<proteinExistence type="predicted"/>
<feature type="transmembrane region" description="Helical" evidence="1">
    <location>
        <begin position="6"/>
        <end position="22"/>
    </location>
</feature>
<feature type="transmembrane region" description="Helical" evidence="1">
    <location>
        <begin position="34"/>
        <end position="53"/>
    </location>
</feature>
<organism evidence="2 3">
    <name type="scientific">Geodia barretti</name>
    <name type="common">Barrett's horny sponge</name>
    <dbReference type="NCBI Taxonomy" id="519541"/>
    <lineage>
        <taxon>Eukaryota</taxon>
        <taxon>Metazoa</taxon>
        <taxon>Porifera</taxon>
        <taxon>Demospongiae</taxon>
        <taxon>Heteroscleromorpha</taxon>
        <taxon>Tetractinellida</taxon>
        <taxon>Astrophorina</taxon>
        <taxon>Geodiidae</taxon>
        <taxon>Geodia</taxon>
    </lineage>
</organism>
<keyword evidence="1" id="KW-0812">Transmembrane</keyword>
<evidence type="ECO:0000313" key="3">
    <source>
        <dbReference type="Proteomes" id="UP001174909"/>
    </source>
</evidence>
<keyword evidence="1" id="KW-0472">Membrane</keyword>
<name>A0AA35QRV6_GEOBA</name>
<feature type="transmembrane region" description="Helical" evidence="1">
    <location>
        <begin position="73"/>
        <end position="92"/>
    </location>
</feature>
<gene>
    <name evidence="2" type="ORF">GBAR_LOCUS101</name>
</gene>
<dbReference type="EMBL" id="CASHTH010000015">
    <property type="protein sequence ID" value="CAI7989020.1"/>
    <property type="molecule type" value="Genomic_DNA"/>
</dbReference>
<evidence type="ECO:0000313" key="2">
    <source>
        <dbReference type="EMBL" id="CAI7989020.1"/>
    </source>
</evidence>
<feature type="transmembrane region" description="Helical" evidence="1">
    <location>
        <begin position="99"/>
        <end position="120"/>
    </location>
</feature>
<keyword evidence="3" id="KW-1185">Reference proteome</keyword>
<keyword evidence="1" id="KW-1133">Transmembrane helix</keyword>
<protein>
    <submittedName>
        <fullName evidence="2">Uncharacterized protein</fullName>
    </submittedName>
</protein>
<accession>A0AA35QRV6</accession>
<dbReference type="AlphaFoldDB" id="A0AA35QRV6"/>
<comment type="caution">
    <text evidence="2">The sequence shown here is derived from an EMBL/GenBank/DDBJ whole genome shotgun (WGS) entry which is preliminary data.</text>
</comment>
<feature type="transmembrane region" description="Helical" evidence="1">
    <location>
        <begin position="140"/>
        <end position="163"/>
    </location>
</feature>
<reference evidence="2" key="1">
    <citation type="submission" date="2023-03" db="EMBL/GenBank/DDBJ databases">
        <authorList>
            <person name="Steffen K."/>
            <person name="Cardenas P."/>
        </authorList>
    </citation>
    <scope>NUCLEOTIDE SEQUENCE</scope>
</reference>
<evidence type="ECO:0000256" key="1">
    <source>
        <dbReference type="SAM" id="Phobius"/>
    </source>
</evidence>
<sequence length="180" mass="20177">MRMRAHGLVGVAFTLLLRVWWVDTRCWKDQQGRLVSLVLVFLSACGWVVFVTGFGIRNSEEGSVAKSTFTSHWLLAMCGLVFYFIFFLHLLWGNKISSVVVMGVAPLFLAVVGAVLQFVSRDTSCDGSFPALLHQDDFELYLLIEFVGAVVAGIFMWLSLVLWPLLKYPGRSDDYATINS</sequence>
<dbReference type="Proteomes" id="UP001174909">
    <property type="component" value="Unassembled WGS sequence"/>
</dbReference>